<feature type="chain" id="PRO_5038491303" evidence="1">
    <location>
        <begin position="30"/>
        <end position="117"/>
    </location>
</feature>
<evidence type="ECO:0000256" key="1">
    <source>
        <dbReference type="SAM" id="SignalP"/>
    </source>
</evidence>
<organism evidence="2 3">
    <name type="scientific">Actinomadura bangladeshensis</name>
    <dbReference type="NCBI Taxonomy" id="453573"/>
    <lineage>
        <taxon>Bacteria</taxon>
        <taxon>Bacillati</taxon>
        <taxon>Actinomycetota</taxon>
        <taxon>Actinomycetes</taxon>
        <taxon>Streptosporangiales</taxon>
        <taxon>Thermomonosporaceae</taxon>
        <taxon>Actinomadura</taxon>
    </lineage>
</organism>
<sequence length="117" mass="12095">MRDYPRAVRRVGAVTAAAALAGTAFTGTAFTLPTSAGPAWCKPGGPLSARAMPQRVKIADCDLRGRTVRGPNGLAAVVPSDGTSLVAHELRTDGAAELRIRVDERGGEITIDARGGR</sequence>
<comment type="caution">
    <text evidence="2">The sequence shown here is derived from an EMBL/GenBank/DDBJ whole genome shotgun (WGS) entry which is preliminary data.</text>
</comment>
<feature type="signal peptide" evidence="1">
    <location>
        <begin position="1"/>
        <end position="29"/>
    </location>
</feature>
<dbReference type="Proteomes" id="UP000475532">
    <property type="component" value="Unassembled WGS sequence"/>
</dbReference>
<dbReference type="AlphaFoldDB" id="A0A6L9QCF5"/>
<protein>
    <submittedName>
        <fullName evidence="2">Uncharacterized protein</fullName>
    </submittedName>
</protein>
<dbReference type="EMBL" id="JAAGLI010000256">
    <property type="protein sequence ID" value="NEA22945.1"/>
    <property type="molecule type" value="Genomic_DNA"/>
</dbReference>
<keyword evidence="1" id="KW-0732">Signal</keyword>
<reference evidence="2 3" key="1">
    <citation type="submission" date="2020-01" db="EMBL/GenBank/DDBJ databases">
        <title>Insect and environment-associated Actinomycetes.</title>
        <authorList>
            <person name="Currrie C."/>
            <person name="Chevrette M."/>
            <person name="Carlson C."/>
            <person name="Stubbendieck R."/>
            <person name="Wendt-Pienkowski E."/>
        </authorList>
    </citation>
    <scope>NUCLEOTIDE SEQUENCE [LARGE SCALE GENOMIC DNA]</scope>
    <source>
        <strain evidence="2 3">SID10258</strain>
    </source>
</reference>
<name>A0A6L9QCF5_9ACTN</name>
<accession>A0A6L9QCF5</accession>
<dbReference type="RefSeq" id="WP_163054998.1">
    <property type="nucleotide sequence ID" value="NZ_JAAGLI010000256.1"/>
</dbReference>
<gene>
    <name evidence="2" type="ORF">G3I70_10630</name>
</gene>
<evidence type="ECO:0000313" key="2">
    <source>
        <dbReference type="EMBL" id="NEA22945.1"/>
    </source>
</evidence>
<proteinExistence type="predicted"/>
<feature type="non-terminal residue" evidence="2">
    <location>
        <position position="117"/>
    </location>
</feature>
<evidence type="ECO:0000313" key="3">
    <source>
        <dbReference type="Proteomes" id="UP000475532"/>
    </source>
</evidence>